<dbReference type="EMBL" id="CAAHFG010000002">
    <property type="protein sequence ID" value="VGO14746.1"/>
    <property type="molecule type" value="Genomic_DNA"/>
</dbReference>
<evidence type="ECO:0000313" key="2">
    <source>
        <dbReference type="EMBL" id="VGO14746.1"/>
    </source>
</evidence>
<keyword evidence="3" id="KW-1185">Reference proteome</keyword>
<accession>A0A6C2U5R6</accession>
<feature type="compositionally biased region" description="Acidic residues" evidence="1">
    <location>
        <begin position="287"/>
        <end position="342"/>
    </location>
</feature>
<dbReference type="Proteomes" id="UP000366872">
    <property type="component" value="Unassembled WGS sequence"/>
</dbReference>
<gene>
    <name evidence="2" type="ORF">PDESU_03315</name>
</gene>
<feature type="compositionally biased region" description="Basic and acidic residues" evidence="1">
    <location>
        <begin position="344"/>
        <end position="356"/>
    </location>
</feature>
<dbReference type="RefSeq" id="WP_136080379.1">
    <property type="nucleotide sequence ID" value="NZ_CAAHFG010000002.1"/>
</dbReference>
<evidence type="ECO:0000256" key="1">
    <source>
        <dbReference type="SAM" id="MobiDB-lite"/>
    </source>
</evidence>
<name>A0A6C2U5R6_PONDE</name>
<protein>
    <submittedName>
        <fullName evidence="2">Uncharacterized protein</fullName>
    </submittedName>
</protein>
<dbReference type="AlphaFoldDB" id="A0A6C2U5R6"/>
<feature type="region of interest" description="Disordered" evidence="1">
    <location>
        <begin position="270"/>
        <end position="356"/>
    </location>
</feature>
<sequence length="430" mass="47360">MSKKWFDTGYLKSKPAEVDHEKGIIAGVKVCSVGEARGHGVHLDSEFIDTLVKQGSETKQGLKARFGHPNMCSSALGTFVGRFKNFSKGTTIRDDGSKVDCCYADLFLSNSAKETPNGDLYSYILSMAENEADMFGTSIVFTPGKSYRRTQDGEKAYRHIRESMYGCEIWYTREDGSRLSEDEAEELSEEIFVECEKLHACDCVDEPAANDGLFSAFAQETPAGLITDFLDQNPAVFDLLENSPEVLEAMAKYGDKMDEFMKRYLSYRNEQEQSMSTENDTSAEVATEAEELEETQSTEEVEATEAVEVVEEETTSEEAEAEESEEAEPSEEPEAEESELSEAEPSRTIDPEEFARSVDEFGAEVSAAAFKAGGGYAEAKEAYYAAIAVENKALKAKVAELGEEGADPAEFGEDTGKKISMEEVISGKRK</sequence>
<organism evidence="2 3">
    <name type="scientific">Pontiella desulfatans</name>
    <dbReference type="NCBI Taxonomy" id="2750659"/>
    <lineage>
        <taxon>Bacteria</taxon>
        <taxon>Pseudomonadati</taxon>
        <taxon>Kiritimatiellota</taxon>
        <taxon>Kiritimatiellia</taxon>
        <taxon>Kiritimatiellales</taxon>
        <taxon>Pontiellaceae</taxon>
        <taxon>Pontiella</taxon>
    </lineage>
</organism>
<proteinExistence type="predicted"/>
<evidence type="ECO:0000313" key="3">
    <source>
        <dbReference type="Proteomes" id="UP000366872"/>
    </source>
</evidence>
<reference evidence="2 3" key="1">
    <citation type="submission" date="2019-04" db="EMBL/GenBank/DDBJ databases">
        <authorList>
            <person name="Van Vliet M D."/>
        </authorList>
    </citation>
    <scope>NUCLEOTIDE SEQUENCE [LARGE SCALE GENOMIC DNA]</scope>
    <source>
        <strain evidence="2 3">F1</strain>
    </source>
</reference>
<feature type="region of interest" description="Disordered" evidence="1">
    <location>
        <begin position="406"/>
        <end position="430"/>
    </location>
</feature>